<organism evidence="1">
    <name type="scientific">Aeromonas caviae</name>
    <name type="common">Aeromonas punctata</name>
    <dbReference type="NCBI Taxonomy" id="648"/>
    <lineage>
        <taxon>Bacteria</taxon>
        <taxon>Pseudomonadati</taxon>
        <taxon>Pseudomonadota</taxon>
        <taxon>Gammaproteobacteria</taxon>
        <taxon>Aeromonadales</taxon>
        <taxon>Aeromonadaceae</taxon>
        <taxon>Aeromonas</taxon>
    </lineage>
</organism>
<dbReference type="EMBL" id="CP065937">
    <property type="protein sequence ID" value="QQA60855.1"/>
    <property type="molecule type" value="Genomic_DNA"/>
</dbReference>
<gene>
    <name evidence="1" type="ORF">JC965_24005</name>
</gene>
<evidence type="ECO:0000313" key="1">
    <source>
        <dbReference type="EMBL" id="QQA60855.1"/>
    </source>
</evidence>
<sequence length="108" mass="12451">MNIWKRYSMRVSKNWVKFNKMFTLSPCFCGANVPIPCYTCMHFQPWLDGPHEAVYQGLLNERERVKEVTGDIEVAAVLDRSILAVADVIMRCAKRREELDQQGTDING</sequence>
<name>A0A7T4C304_AERCA</name>
<proteinExistence type="predicted"/>
<accession>A0A7T4C304</accession>
<dbReference type="AlphaFoldDB" id="A0A7T4C304"/>
<protein>
    <submittedName>
        <fullName evidence="1">Uncharacterized protein</fullName>
    </submittedName>
</protein>
<reference evidence="1" key="1">
    <citation type="submission" date="2020-12" db="EMBL/GenBank/DDBJ databases">
        <title>GES Beta-lactamases isolated from hospital effluents in Brazil.</title>
        <authorList>
            <person name="Conte D."/>
            <person name="Mesa D."/>
            <person name="Palmeiro J.K."/>
            <person name="Dalla-Costa L.M."/>
        </authorList>
    </citation>
    <scope>NUCLEOTIDE SEQUENCE [LARGE SCALE GENOMIC DNA]</scope>
    <source>
        <strain evidence="1">Aero21</strain>
    </source>
</reference>